<dbReference type="EMBL" id="MT143073">
    <property type="protein sequence ID" value="QJA92515.1"/>
    <property type="molecule type" value="Genomic_DNA"/>
</dbReference>
<proteinExistence type="predicted"/>
<accession>A0A6M3LHZ7</accession>
<gene>
    <name evidence="1" type="ORF">MM415B04613_0008</name>
</gene>
<protein>
    <submittedName>
        <fullName evidence="1">Uncharacterized protein</fullName>
    </submittedName>
</protein>
<sequence>MKRHGNHIRIQKGITAKEGYEGNLPTLSIRKNGKEMKFYRGSSLGFSDPLTKEDQAYLASLAKDVMNA</sequence>
<name>A0A6M3LHZ7_9ZZZZ</name>
<evidence type="ECO:0000313" key="1">
    <source>
        <dbReference type="EMBL" id="QJA92515.1"/>
    </source>
</evidence>
<dbReference type="AlphaFoldDB" id="A0A6M3LHZ7"/>
<reference evidence="1" key="1">
    <citation type="submission" date="2020-03" db="EMBL/GenBank/DDBJ databases">
        <title>The deep terrestrial virosphere.</title>
        <authorList>
            <person name="Holmfeldt K."/>
            <person name="Nilsson E."/>
            <person name="Simone D."/>
            <person name="Lopez-Fernandez M."/>
            <person name="Wu X."/>
            <person name="de Brujin I."/>
            <person name="Lundin D."/>
            <person name="Andersson A."/>
            <person name="Bertilsson S."/>
            <person name="Dopson M."/>
        </authorList>
    </citation>
    <scope>NUCLEOTIDE SEQUENCE</scope>
    <source>
        <strain evidence="1">MM415B04613</strain>
    </source>
</reference>
<organism evidence="1">
    <name type="scientific">viral metagenome</name>
    <dbReference type="NCBI Taxonomy" id="1070528"/>
    <lineage>
        <taxon>unclassified sequences</taxon>
        <taxon>metagenomes</taxon>
        <taxon>organismal metagenomes</taxon>
    </lineage>
</organism>